<dbReference type="OMA" id="LPCATIT"/>
<dbReference type="GO" id="GO:0005254">
    <property type="term" value="F:chloride channel activity"/>
    <property type="evidence" value="ECO:0007669"/>
    <property type="project" value="InterPro"/>
</dbReference>
<dbReference type="EMBL" id="LSRX01000685">
    <property type="protein sequence ID" value="OLP90968.1"/>
    <property type="molecule type" value="Genomic_DNA"/>
</dbReference>
<dbReference type="AlphaFoldDB" id="A0A1Q9D758"/>
<gene>
    <name evidence="8" type="ORF">AK812_SmicGene27387</name>
</gene>
<keyword evidence="3 7" id="KW-0812">Transmembrane</keyword>
<dbReference type="InterPro" id="IPR044669">
    <property type="entry name" value="YneE/VCCN1/2-like"/>
</dbReference>
<evidence type="ECO:0000256" key="4">
    <source>
        <dbReference type="ARBA" id="ARBA00022989"/>
    </source>
</evidence>
<dbReference type="OrthoDB" id="1368at2759"/>
<dbReference type="GO" id="GO:0016020">
    <property type="term" value="C:membrane"/>
    <property type="evidence" value="ECO:0007669"/>
    <property type="project" value="UniProtKB-SubCell"/>
</dbReference>
<dbReference type="PANTHER" id="PTHR33281">
    <property type="entry name" value="UPF0187 PROTEIN YNEE"/>
    <property type="match status" value="1"/>
</dbReference>
<keyword evidence="2" id="KW-0813">Transport</keyword>
<evidence type="ECO:0000313" key="9">
    <source>
        <dbReference type="Proteomes" id="UP000186817"/>
    </source>
</evidence>
<keyword evidence="5" id="KW-0406">Ion transport</keyword>
<feature type="transmembrane region" description="Helical" evidence="7">
    <location>
        <begin position="230"/>
        <end position="248"/>
    </location>
</feature>
<protein>
    <submittedName>
        <fullName evidence="8">UPF0187 protein</fullName>
    </submittedName>
</protein>
<comment type="subcellular location">
    <subcellularLocation>
        <location evidence="1">Membrane</location>
        <topology evidence="1">Multi-pass membrane protein</topology>
    </subcellularLocation>
</comment>
<feature type="transmembrane region" description="Helical" evidence="7">
    <location>
        <begin position="56"/>
        <end position="74"/>
    </location>
</feature>
<evidence type="ECO:0000256" key="3">
    <source>
        <dbReference type="ARBA" id="ARBA00022692"/>
    </source>
</evidence>
<evidence type="ECO:0000256" key="6">
    <source>
        <dbReference type="ARBA" id="ARBA00023136"/>
    </source>
</evidence>
<feature type="transmembrane region" description="Helical" evidence="7">
    <location>
        <begin position="21"/>
        <end position="44"/>
    </location>
</feature>
<proteinExistence type="predicted"/>
<dbReference type="Pfam" id="PF25539">
    <property type="entry name" value="Bestrophin_2"/>
    <property type="match status" value="1"/>
</dbReference>
<evidence type="ECO:0000256" key="1">
    <source>
        <dbReference type="ARBA" id="ARBA00004141"/>
    </source>
</evidence>
<dbReference type="PANTHER" id="PTHR33281:SF20">
    <property type="match status" value="1"/>
</dbReference>
<organism evidence="8 9">
    <name type="scientific">Symbiodinium microadriaticum</name>
    <name type="common">Dinoflagellate</name>
    <name type="synonym">Zooxanthella microadriatica</name>
    <dbReference type="NCBI Taxonomy" id="2951"/>
    <lineage>
        <taxon>Eukaryota</taxon>
        <taxon>Sar</taxon>
        <taxon>Alveolata</taxon>
        <taxon>Dinophyceae</taxon>
        <taxon>Suessiales</taxon>
        <taxon>Symbiodiniaceae</taxon>
        <taxon>Symbiodinium</taxon>
    </lineage>
</organism>
<reference evidence="8 9" key="1">
    <citation type="submission" date="2016-02" db="EMBL/GenBank/DDBJ databases">
        <title>Genome analysis of coral dinoflagellate symbionts highlights evolutionary adaptations to a symbiotic lifestyle.</title>
        <authorList>
            <person name="Aranda M."/>
            <person name="Li Y."/>
            <person name="Liew Y.J."/>
            <person name="Baumgarten S."/>
            <person name="Simakov O."/>
            <person name="Wilson M."/>
            <person name="Piel J."/>
            <person name="Ashoor H."/>
            <person name="Bougouffa S."/>
            <person name="Bajic V.B."/>
            <person name="Ryu T."/>
            <person name="Ravasi T."/>
            <person name="Bayer T."/>
            <person name="Micklem G."/>
            <person name="Kim H."/>
            <person name="Bhak J."/>
            <person name="Lajeunesse T.C."/>
            <person name="Voolstra C.R."/>
        </authorList>
    </citation>
    <scope>NUCLEOTIDE SEQUENCE [LARGE SCALE GENOMIC DNA]</scope>
    <source>
        <strain evidence="8 9">CCMP2467</strain>
    </source>
</reference>
<dbReference type="Proteomes" id="UP000186817">
    <property type="component" value="Unassembled WGS sequence"/>
</dbReference>
<evidence type="ECO:0000256" key="5">
    <source>
        <dbReference type="ARBA" id="ARBA00023065"/>
    </source>
</evidence>
<name>A0A1Q9D758_SYMMI</name>
<keyword evidence="6 7" id="KW-0472">Membrane</keyword>
<sequence length="476" mass="54747">MIDYKHGAWGMGVLFMKRGSVIPKALVWSLPCATITVLLHIFWVTQKGDNNAEMEGINTIWSGYTFVLGFLIVFRSNQAYSRFWESVTLFHQITGEWTSAVSNLLSFCSPNIEKQKEVEDFRQYLIRLLSLLHCNALQTICDLADDTLEVLNLGGIDAASLLHLRTSPDRCEIVLLWIERLIIEADRKKTLEVSPPILSRAFQELSRGMVSVTDVRKIRKVPFPFPYSQYLSYMLILHWILTPLVASQTVLKPWWAGIIVFVVSTSYWTLFYIAQEIDQPFGEDANDLPVREMQREFNAKLEFFVQPLSWTVPHFSLDAEDALEVKVLNSSFMLRQHSDEIRSRKSSLRVDGVASEPAALVKDPIFSATNFFLSPDLPVNEPMELRELQSFLSRLIEPELESNAVWRDLEEKVLRKAPESSSSVRSEEPDILTKLSPHELSQRLQSYLKTRPPALDAELRVLDQLLTEKFRRLRRI</sequence>
<evidence type="ECO:0000256" key="7">
    <source>
        <dbReference type="SAM" id="Phobius"/>
    </source>
</evidence>
<comment type="caution">
    <text evidence="8">The sequence shown here is derived from an EMBL/GenBank/DDBJ whole genome shotgun (WGS) entry which is preliminary data.</text>
</comment>
<feature type="transmembrane region" description="Helical" evidence="7">
    <location>
        <begin position="254"/>
        <end position="274"/>
    </location>
</feature>
<keyword evidence="9" id="KW-1185">Reference proteome</keyword>
<evidence type="ECO:0000313" key="8">
    <source>
        <dbReference type="EMBL" id="OLP90968.1"/>
    </source>
</evidence>
<accession>A0A1Q9D758</accession>
<keyword evidence="4 7" id="KW-1133">Transmembrane helix</keyword>
<evidence type="ECO:0000256" key="2">
    <source>
        <dbReference type="ARBA" id="ARBA00022448"/>
    </source>
</evidence>